<keyword evidence="1" id="KW-0547">Nucleotide-binding</keyword>
<evidence type="ECO:0000256" key="2">
    <source>
        <dbReference type="ARBA" id="ARBA00022840"/>
    </source>
</evidence>
<dbReference type="InterPro" id="IPR001752">
    <property type="entry name" value="Kinesin_motor_dom"/>
</dbReference>
<feature type="compositionally biased region" description="Basic and acidic residues" evidence="4">
    <location>
        <begin position="544"/>
        <end position="558"/>
    </location>
</feature>
<comment type="caution">
    <text evidence="3">Lacks conserved residue(s) required for the propagation of feature annotation.</text>
</comment>
<dbReference type="PROSITE" id="PS50067">
    <property type="entry name" value="KINESIN_MOTOR_2"/>
    <property type="match status" value="1"/>
</dbReference>
<dbReference type="Pfam" id="PF16183">
    <property type="entry name" value="Kinesin_assoc"/>
    <property type="match status" value="1"/>
</dbReference>
<name>A0A8K0P762_LADFU</name>
<dbReference type="EMBL" id="KZ308835">
    <property type="protein sequence ID" value="KAG8234633.1"/>
    <property type="molecule type" value="Genomic_DNA"/>
</dbReference>
<dbReference type="GO" id="GO:0003777">
    <property type="term" value="F:microtubule motor activity"/>
    <property type="evidence" value="ECO:0007669"/>
    <property type="project" value="InterPro"/>
</dbReference>
<dbReference type="GO" id="GO:0005524">
    <property type="term" value="F:ATP binding"/>
    <property type="evidence" value="ECO:0007669"/>
    <property type="project" value="UniProtKB-KW"/>
</dbReference>
<protein>
    <recommendedName>
        <fullName evidence="5">Kinesin motor domain-containing protein</fullName>
    </recommendedName>
</protein>
<feature type="compositionally biased region" description="Basic and acidic residues" evidence="4">
    <location>
        <begin position="156"/>
        <end position="165"/>
    </location>
</feature>
<feature type="compositionally biased region" description="Basic and acidic residues" evidence="4">
    <location>
        <begin position="313"/>
        <end position="331"/>
    </location>
</feature>
<evidence type="ECO:0000313" key="6">
    <source>
        <dbReference type="EMBL" id="KAG8234633.1"/>
    </source>
</evidence>
<evidence type="ECO:0000313" key="7">
    <source>
        <dbReference type="Proteomes" id="UP000792457"/>
    </source>
</evidence>
<feature type="region of interest" description="Disordered" evidence="4">
    <location>
        <begin position="155"/>
        <end position="197"/>
    </location>
</feature>
<reference evidence="6" key="2">
    <citation type="submission" date="2017-10" db="EMBL/GenBank/DDBJ databases">
        <title>Ladona fulva Genome sequencing and assembly.</title>
        <authorList>
            <person name="Murali S."/>
            <person name="Richards S."/>
            <person name="Bandaranaike D."/>
            <person name="Bellair M."/>
            <person name="Blankenburg K."/>
            <person name="Chao H."/>
            <person name="Dinh H."/>
            <person name="Doddapaneni H."/>
            <person name="Dugan-Rocha S."/>
            <person name="Elkadiri S."/>
            <person name="Gnanaolivu R."/>
            <person name="Hernandez B."/>
            <person name="Skinner E."/>
            <person name="Javaid M."/>
            <person name="Lee S."/>
            <person name="Li M."/>
            <person name="Ming W."/>
            <person name="Munidasa M."/>
            <person name="Muniz J."/>
            <person name="Nguyen L."/>
            <person name="Hughes D."/>
            <person name="Osuji N."/>
            <person name="Pu L.-L."/>
            <person name="Puazo M."/>
            <person name="Qu C."/>
            <person name="Quiroz J."/>
            <person name="Raj R."/>
            <person name="Weissenberger G."/>
            <person name="Xin Y."/>
            <person name="Zou X."/>
            <person name="Han Y."/>
            <person name="Worley K."/>
            <person name="Muzny D."/>
            <person name="Gibbs R."/>
        </authorList>
    </citation>
    <scope>NUCLEOTIDE SEQUENCE</scope>
    <source>
        <strain evidence="6">Sampled in the wild</strain>
    </source>
</reference>
<reference evidence="6" key="1">
    <citation type="submission" date="2013-04" db="EMBL/GenBank/DDBJ databases">
        <authorList>
            <person name="Qu J."/>
            <person name="Murali S.C."/>
            <person name="Bandaranaike D."/>
            <person name="Bellair M."/>
            <person name="Blankenburg K."/>
            <person name="Chao H."/>
            <person name="Dinh H."/>
            <person name="Doddapaneni H."/>
            <person name="Downs B."/>
            <person name="Dugan-Rocha S."/>
            <person name="Elkadiri S."/>
            <person name="Gnanaolivu R.D."/>
            <person name="Hernandez B."/>
            <person name="Javaid M."/>
            <person name="Jayaseelan J.C."/>
            <person name="Lee S."/>
            <person name="Li M."/>
            <person name="Ming W."/>
            <person name="Munidasa M."/>
            <person name="Muniz J."/>
            <person name="Nguyen L."/>
            <person name="Ongeri F."/>
            <person name="Osuji N."/>
            <person name="Pu L.-L."/>
            <person name="Puazo M."/>
            <person name="Qu C."/>
            <person name="Quiroz J."/>
            <person name="Raj R."/>
            <person name="Weissenberger G."/>
            <person name="Xin Y."/>
            <person name="Zou X."/>
            <person name="Han Y."/>
            <person name="Richards S."/>
            <person name="Worley K."/>
            <person name="Muzny D."/>
            <person name="Gibbs R."/>
        </authorList>
    </citation>
    <scope>NUCLEOTIDE SEQUENCE</scope>
    <source>
        <strain evidence="6">Sampled in the wild</strain>
    </source>
</reference>
<feature type="non-terminal residue" evidence="6">
    <location>
        <position position="1"/>
    </location>
</feature>
<dbReference type="InterPro" id="IPR036961">
    <property type="entry name" value="Kinesin_motor_dom_sf"/>
</dbReference>
<dbReference type="PRINTS" id="PR00380">
    <property type="entry name" value="KINESINHEAVY"/>
</dbReference>
<feature type="domain" description="Kinesin motor" evidence="5">
    <location>
        <begin position="1"/>
        <end position="260"/>
    </location>
</feature>
<proteinExistence type="inferred from homology"/>
<keyword evidence="2" id="KW-0067">ATP-binding</keyword>
<dbReference type="Pfam" id="PF00225">
    <property type="entry name" value="Kinesin"/>
    <property type="match status" value="2"/>
</dbReference>
<gene>
    <name evidence="6" type="ORF">J437_LFUL014209</name>
</gene>
<feature type="compositionally biased region" description="Low complexity" evidence="4">
    <location>
        <begin position="414"/>
        <end position="426"/>
    </location>
</feature>
<dbReference type="AlphaFoldDB" id="A0A8K0P762"/>
<dbReference type="InterPro" id="IPR032405">
    <property type="entry name" value="Kinesin_assoc"/>
</dbReference>
<evidence type="ECO:0000259" key="5">
    <source>
        <dbReference type="PROSITE" id="PS50067"/>
    </source>
</evidence>
<dbReference type="OrthoDB" id="3176171at2759"/>
<feature type="compositionally biased region" description="Low complexity" evidence="4">
    <location>
        <begin position="166"/>
        <end position="192"/>
    </location>
</feature>
<organism evidence="6 7">
    <name type="scientific">Ladona fulva</name>
    <name type="common">Scarce chaser dragonfly</name>
    <name type="synonym">Libellula fulva</name>
    <dbReference type="NCBI Taxonomy" id="123851"/>
    <lineage>
        <taxon>Eukaryota</taxon>
        <taxon>Metazoa</taxon>
        <taxon>Ecdysozoa</taxon>
        <taxon>Arthropoda</taxon>
        <taxon>Hexapoda</taxon>
        <taxon>Insecta</taxon>
        <taxon>Pterygota</taxon>
        <taxon>Palaeoptera</taxon>
        <taxon>Odonata</taxon>
        <taxon>Epiprocta</taxon>
        <taxon>Anisoptera</taxon>
        <taxon>Libelluloidea</taxon>
        <taxon>Libellulidae</taxon>
        <taxon>Ladona</taxon>
    </lineage>
</organism>
<dbReference type="GO" id="GO:0008017">
    <property type="term" value="F:microtubule binding"/>
    <property type="evidence" value="ECO:0007669"/>
    <property type="project" value="InterPro"/>
</dbReference>
<keyword evidence="7" id="KW-1185">Reference proteome</keyword>
<evidence type="ECO:0000256" key="4">
    <source>
        <dbReference type="SAM" id="MobiDB-lite"/>
    </source>
</evidence>
<sequence>MEIYKERVRDLLQPDDVLCSSFHGTAQPFILRVREHPRHGPYHVVEDSSSLSALVTRGEIARRTACTPGNPRSSRGHAILAISPLSKHTHHSNHYHPDAQWQQSPRLHLVDLAGSERAGAAGEPSDDCNTRLKEGASINRSLVTLGNVISALAERCSSRQPEDQQSRSSSESPSRSSPSSSASSTPSHCSPTTRRRRPITRQRTVSFFFVPYRDSVLTWLLKDSLGGNSKTVMIAAISPSSTCYNETISTLRYAQRTKCIVNSPVINEDPNARIIRELRAEVERLRGMLLSMQMVREPDGVMASPKEAEDGEPLERSVEGCKGSAEGHNEEEVPTPFFLQQDCQPKEDGIDEQHKQCAEDIVRDGPPQYSADVRPPAAARCAVMGREDSLASETTPEDDVASTPPLGSVTGDIPFSSEEPFEAPAEPKAPKTQSALNRSYGSCELVYSGRSAEPTAPSRTRNRSLSSGGIWNLRRQSSVEAQSSPTRPTQEDRSHSSSSLDSLRSTDSTRIKGRGGGEAGRGRGAESGVRGRGRQILVRTGVAEARRRAAEQARRRAE</sequence>
<comment type="similarity">
    <text evidence="3">Belongs to the TRAFAC class myosin-kinesin ATPase superfamily. Kinesin family.</text>
</comment>
<accession>A0A8K0P762</accession>
<dbReference type="PANTHER" id="PTHR47117">
    <property type="entry name" value="STAR-RELATED LIPID TRANSFER PROTEIN 9"/>
    <property type="match status" value="1"/>
</dbReference>
<dbReference type="Proteomes" id="UP000792457">
    <property type="component" value="Unassembled WGS sequence"/>
</dbReference>
<comment type="caution">
    <text evidence="6">The sequence shown here is derived from an EMBL/GenBank/DDBJ whole genome shotgun (WGS) entry which is preliminary data.</text>
</comment>
<dbReference type="GO" id="GO:0007018">
    <property type="term" value="P:microtubule-based movement"/>
    <property type="evidence" value="ECO:0007669"/>
    <property type="project" value="InterPro"/>
</dbReference>
<evidence type="ECO:0000256" key="3">
    <source>
        <dbReference type="PROSITE-ProRule" id="PRU00283"/>
    </source>
</evidence>
<evidence type="ECO:0000256" key="1">
    <source>
        <dbReference type="ARBA" id="ARBA00022741"/>
    </source>
</evidence>
<dbReference type="SMART" id="SM00129">
    <property type="entry name" value="KISc"/>
    <property type="match status" value="1"/>
</dbReference>
<feature type="compositionally biased region" description="Low complexity" evidence="4">
    <location>
        <begin position="496"/>
        <end position="508"/>
    </location>
</feature>
<feature type="region of interest" description="Disordered" evidence="4">
    <location>
        <begin position="386"/>
        <end position="558"/>
    </location>
</feature>
<dbReference type="InterPro" id="IPR027417">
    <property type="entry name" value="P-loop_NTPase"/>
</dbReference>
<feature type="compositionally biased region" description="Polar residues" evidence="4">
    <location>
        <begin position="457"/>
        <end position="488"/>
    </location>
</feature>
<feature type="region of interest" description="Disordered" evidence="4">
    <location>
        <begin position="302"/>
        <end position="331"/>
    </location>
</feature>
<dbReference type="Gene3D" id="3.40.850.10">
    <property type="entry name" value="Kinesin motor domain"/>
    <property type="match status" value="1"/>
</dbReference>
<dbReference type="SUPFAM" id="SSF52540">
    <property type="entry name" value="P-loop containing nucleoside triphosphate hydrolases"/>
    <property type="match status" value="1"/>
</dbReference>